<accession>A0A9W9BX90</accession>
<proteinExistence type="predicted"/>
<dbReference type="InterPro" id="IPR008922">
    <property type="entry name" value="Di-copper_centre_dom_sf"/>
</dbReference>
<dbReference type="AlphaFoldDB" id="A0A9W9BX90"/>
<dbReference type="GO" id="GO:0046872">
    <property type="term" value="F:metal ion binding"/>
    <property type="evidence" value="ECO:0007669"/>
    <property type="project" value="UniProtKB-KW"/>
</dbReference>
<dbReference type="OrthoDB" id="6132182at2759"/>
<dbReference type="InterPro" id="IPR002227">
    <property type="entry name" value="Tyrosinase_Cu-bd"/>
</dbReference>
<dbReference type="InterPro" id="IPR050316">
    <property type="entry name" value="Tyrosinase/Hemocyanin"/>
</dbReference>
<keyword evidence="2" id="KW-0560">Oxidoreductase</keyword>
<evidence type="ECO:0000256" key="2">
    <source>
        <dbReference type="ARBA" id="ARBA00023002"/>
    </source>
</evidence>
<dbReference type="PROSITE" id="PS00498">
    <property type="entry name" value="TYROSINASE_2"/>
    <property type="match status" value="1"/>
</dbReference>
<comment type="caution">
    <text evidence="4">The sequence shown here is derived from an EMBL/GenBank/DDBJ whole genome shotgun (WGS) entry which is preliminary data.</text>
</comment>
<dbReference type="GO" id="GO:0016491">
    <property type="term" value="F:oxidoreductase activity"/>
    <property type="evidence" value="ECO:0007669"/>
    <property type="project" value="UniProtKB-KW"/>
</dbReference>
<evidence type="ECO:0000256" key="1">
    <source>
        <dbReference type="ARBA" id="ARBA00022723"/>
    </source>
</evidence>
<feature type="domain" description="Tyrosinase copper-binding" evidence="3">
    <location>
        <begin position="124"/>
        <end position="135"/>
    </location>
</feature>
<protein>
    <recommendedName>
        <fullName evidence="3">Tyrosinase copper-binding domain-containing protein</fullName>
    </recommendedName>
</protein>
<reference evidence="4" key="1">
    <citation type="submission" date="2022-10" db="EMBL/GenBank/DDBJ databases">
        <title>Tapping the CABI collections for fungal endophytes: first genome assemblies for Collariella, Neodidymelliopsis, Ascochyta clinopodiicola, Didymella pomorum, Didymosphaeria variabile, Neocosmospora piperis and Neocucurbitaria cava.</title>
        <authorList>
            <person name="Hill R."/>
        </authorList>
    </citation>
    <scope>NUCLEOTIDE SEQUENCE</scope>
    <source>
        <strain evidence="4">IMI 360193</strain>
    </source>
</reference>
<sequence length="176" mass="19115">MGSGGSSVAHNGSVGGGCIMDGPFKGIETHHGPNSPAMAGEVKVNEVFLYNLRCLKRDLTNYAPSNWLTTDNLCNLTLGPAAKNIATFQNEPQGRFDQGFLGLHVAGHFSIGGDAGDFFSSPNDPIFFKHHAMLDRVWWIWQALHLDQYKIIAGTITLFNNPPSRDANLGDIVQMS</sequence>
<keyword evidence="5" id="KW-1185">Reference proteome</keyword>
<dbReference type="PANTHER" id="PTHR11474:SF125">
    <property type="entry name" value="N-ACETYL-6-HYDROXYTRYPTOPHAN OXIDASE IVOB-RELATED"/>
    <property type="match status" value="1"/>
</dbReference>
<dbReference type="Pfam" id="PF00264">
    <property type="entry name" value="Tyrosinase"/>
    <property type="match status" value="1"/>
</dbReference>
<keyword evidence="1" id="KW-0479">Metal-binding</keyword>
<name>A0A9W9BX90_9PLEO</name>
<evidence type="ECO:0000259" key="3">
    <source>
        <dbReference type="PROSITE" id="PS00498"/>
    </source>
</evidence>
<dbReference type="PANTHER" id="PTHR11474">
    <property type="entry name" value="TYROSINASE FAMILY MEMBER"/>
    <property type="match status" value="1"/>
</dbReference>
<dbReference type="Gene3D" id="1.10.1280.10">
    <property type="entry name" value="Di-copper center containing domain from catechol oxidase"/>
    <property type="match status" value="1"/>
</dbReference>
<dbReference type="SUPFAM" id="SSF48056">
    <property type="entry name" value="Di-copper centre-containing domain"/>
    <property type="match status" value="1"/>
</dbReference>
<dbReference type="Proteomes" id="UP001140562">
    <property type="component" value="Unassembled WGS sequence"/>
</dbReference>
<evidence type="ECO:0000313" key="4">
    <source>
        <dbReference type="EMBL" id="KAJ4333206.1"/>
    </source>
</evidence>
<gene>
    <name evidence="4" type="ORF">N0V87_007761</name>
</gene>
<evidence type="ECO:0000313" key="5">
    <source>
        <dbReference type="Proteomes" id="UP001140562"/>
    </source>
</evidence>
<dbReference type="EMBL" id="JAPEUV010000099">
    <property type="protein sequence ID" value="KAJ4333206.1"/>
    <property type="molecule type" value="Genomic_DNA"/>
</dbReference>
<organism evidence="4 5">
    <name type="scientific">Didymella glomerata</name>
    <dbReference type="NCBI Taxonomy" id="749621"/>
    <lineage>
        <taxon>Eukaryota</taxon>
        <taxon>Fungi</taxon>
        <taxon>Dikarya</taxon>
        <taxon>Ascomycota</taxon>
        <taxon>Pezizomycotina</taxon>
        <taxon>Dothideomycetes</taxon>
        <taxon>Pleosporomycetidae</taxon>
        <taxon>Pleosporales</taxon>
        <taxon>Pleosporineae</taxon>
        <taxon>Didymellaceae</taxon>
        <taxon>Didymella</taxon>
    </lineage>
</organism>